<feature type="compositionally biased region" description="Basic residues" evidence="1">
    <location>
        <begin position="44"/>
        <end position="58"/>
    </location>
</feature>
<feature type="non-terminal residue" evidence="2">
    <location>
        <position position="1"/>
    </location>
</feature>
<name>A0A1D1XUC4_9ARAE</name>
<proteinExistence type="predicted"/>
<gene>
    <name evidence="2" type="primary">NFXL1_1</name>
    <name evidence="2" type="ORF">g.112420</name>
</gene>
<feature type="compositionally biased region" description="Basic and acidic residues" evidence="1">
    <location>
        <begin position="74"/>
        <end position="86"/>
    </location>
</feature>
<feature type="region of interest" description="Disordered" evidence="1">
    <location>
        <begin position="154"/>
        <end position="188"/>
    </location>
</feature>
<feature type="compositionally biased region" description="Basic and acidic residues" evidence="1">
    <location>
        <begin position="96"/>
        <end position="110"/>
    </location>
</feature>
<protein>
    <submittedName>
        <fullName evidence="2">NF-X1-type zinc finger protein NFXL1</fullName>
    </submittedName>
</protein>
<dbReference type="AlphaFoldDB" id="A0A1D1XUC4"/>
<feature type="region of interest" description="Disordered" evidence="1">
    <location>
        <begin position="38"/>
        <end position="110"/>
    </location>
</feature>
<organism evidence="2">
    <name type="scientific">Anthurium amnicola</name>
    <dbReference type="NCBI Taxonomy" id="1678845"/>
    <lineage>
        <taxon>Eukaryota</taxon>
        <taxon>Viridiplantae</taxon>
        <taxon>Streptophyta</taxon>
        <taxon>Embryophyta</taxon>
        <taxon>Tracheophyta</taxon>
        <taxon>Spermatophyta</taxon>
        <taxon>Magnoliopsida</taxon>
        <taxon>Liliopsida</taxon>
        <taxon>Araceae</taxon>
        <taxon>Pothoideae</taxon>
        <taxon>Potheae</taxon>
        <taxon>Anthurium</taxon>
    </lineage>
</organism>
<evidence type="ECO:0000256" key="1">
    <source>
        <dbReference type="SAM" id="MobiDB-lite"/>
    </source>
</evidence>
<evidence type="ECO:0000313" key="2">
    <source>
        <dbReference type="EMBL" id="JAT45982.1"/>
    </source>
</evidence>
<reference evidence="2" key="1">
    <citation type="submission" date="2015-07" db="EMBL/GenBank/DDBJ databases">
        <title>Transcriptome Assembly of Anthurium amnicola.</title>
        <authorList>
            <person name="Suzuki J."/>
        </authorList>
    </citation>
    <scope>NUCLEOTIDE SEQUENCE</scope>
</reference>
<accession>A0A1D1XUC4</accession>
<sequence length="311" mass="36819">LLHPSSIPIPHAKALLHSLQSNSHGFLRYVLPPAPAPVPPAPPLHHRHHRRRHLRHRQPMLEHLMGRRRPWRRPPAEPRRDLDHQREPRHHRRPRLGPDRLLLRRERPRGVPDRRLRRAARVRGIRAAAQHDGRVRTKPVQQPRLLRHLPGGRLQRAHGLQPPLRWVPGHPLQRRHQRAVPGGAPDRRRVQQPLHRLPHQRVLLQHRRLLADRLLEVLQGEVPRRLQLPQGRPDQHLHLPRRHQLQGRLLPVISGGEGWRCVWLAAAMAPQRFLKFLYNPLIFYRKFILKLKMILISFYLIKILKIINIQN</sequence>
<dbReference type="EMBL" id="GDJX01021954">
    <property type="protein sequence ID" value="JAT45982.1"/>
    <property type="molecule type" value="Transcribed_RNA"/>
</dbReference>